<dbReference type="OrthoDB" id="12184at2157"/>
<dbReference type="InterPro" id="IPR049886">
    <property type="entry name" value="CFI_box_CTERM_dom"/>
</dbReference>
<dbReference type="SUPFAM" id="SSF49313">
    <property type="entry name" value="Cadherin-like"/>
    <property type="match status" value="1"/>
</dbReference>
<dbReference type="Proteomes" id="UP000509771">
    <property type="component" value="Chromosome"/>
</dbReference>
<keyword evidence="2" id="KW-1133">Transmembrane helix</keyword>
<dbReference type="EMBL" id="CP026993">
    <property type="protein sequence ID" value="QLH02274.1"/>
    <property type="molecule type" value="Genomic_DNA"/>
</dbReference>
<organism evidence="3 4">
    <name type="scientific">Nitrosopumilus cobalaminigenes</name>
    <dbReference type="NCBI Taxonomy" id="1470066"/>
    <lineage>
        <taxon>Archaea</taxon>
        <taxon>Nitrososphaerota</taxon>
        <taxon>Nitrososphaeria</taxon>
        <taxon>Nitrosopumilales</taxon>
        <taxon>Nitrosopumilaceae</taxon>
        <taxon>Nitrosopumilus</taxon>
    </lineage>
</organism>
<keyword evidence="2" id="KW-0812">Transmembrane</keyword>
<proteinExistence type="predicted"/>
<dbReference type="GeneID" id="56058577"/>
<keyword evidence="2" id="KW-0472">Membrane</keyword>
<protein>
    <submittedName>
        <fullName evidence="3">Uncharacterized protein</fullName>
    </submittedName>
</protein>
<evidence type="ECO:0000313" key="3">
    <source>
        <dbReference type="EMBL" id="QLH02274.1"/>
    </source>
</evidence>
<evidence type="ECO:0000313" key="4">
    <source>
        <dbReference type="Proteomes" id="UP000509771"/>
    </source>
</evidence>
<evidence type="ECO:0000256" key="2">
    <source>
        <dbReference type="SAM" id="Phobius"/>
    </source>
</evidence>
<dbReference type="InterPro" id="IPR013783">
    <property type="entry name" value="Ig-like_fold"/>
</dbReference>
<feature type="compositionally biased region" description="Low complexity" evidence="1">
    <location>
        <begin position="217"/>
        <end position="228"/>
    </location>
</feature>
<dbReference type="KEGG" id="ncl:C5F47_01150"/>
<feature type="transmembrane region" description="Helical" evidence="2">
    <location>
        <begin position="508"/>
        <end position="532"/>
    </location>
</feature>
<dbReference type="GO" id="GO:0016020">
    <property type="term" value="C:membrane"/>
    <property type="evidence" value="ECO:0007669"/>
    <property type="project" value="InterPro"/>
</dbReference>
<dbReference type="Pfam" id="PF05345">
    <property type="entry name" value="He_PIG"/>
    <property type="match status" value="1"/>
</dbReference>
<dbReference type="Gene3D" id="2.60.40.10">
    <property type="entry name" value="Immunoglobulins"/>
    <property type="match status" value="1"/>
</dbReference>
<dbReference type="GO" id="GO:0005509">
    <property type="term" value="F:calcium ion binding"/>
    <property type="evidence" value="ECO:0007669"/>
    <property type="project" value="InterPro"/>
</dbReference>
<dbReference type="NCBIfam" id="NF041770">
    <property type="entry name" value="CFI_box_CTERM"/>
    <property type="match status" value="1"/>
</dbReference>
<gene>
    <name evidence="3" type="ORF">C5F47_01150</name>
</gene>
<dbReference type="AlphaFoldDB" id="A0A7D5LYF9"/>
<dbReference type="InterPro" id="IPR015919">
    <property type="entry name" value="Cadherin-like_sf"/>
</dbReference>
<reference evidence="3 4" key="1">
    <citation type="submission" date="2018-02" db="EMBL/GenBank/DDBJ databases">
        <title>Complete genome of Nitrosopumilus cobalaminigenes HCA1.</title>
        <authorList>
            <person name="Qin W."/>
            <person name="Zheng Y."/>
            <person name="Stahl D.A."/>
        </authorList>
    </citation>
    <scope>NUCLEOTIDE SEQUENCE [LARGE SCALE GENOMIC DNA]</scope>
    <source>
        <strain evidence="3 4">HCA1</strain>
    </source>
</reference>
<name>A0A7D5LYF9_9ARCH</name>
<dbReference type="RefSeq" id="WP_179361104.1">
    <property type="nucleotide sequence ID" value="NZ_CP026993.1"/>
</dbReference>
<evidence type="ECO:0000256" key="1">
    <source>
        <dbReference type="SAM" id="MobiDB-lite"/>
    </source>
</evidence>
<accession>A0A7D5LYF9</accession>
<sequence>MRTNLGLFSVFSLILLMIIPVYADVTSVTIDKESFSIDDKFTISGTVDDEGGVMIAAPMKKPNGDTLFRNAFSTGGEFTFTPVNADDLFNGGEGTYIITVFTEYQQPVNGTVIKIEYNNGIASTLPDFELILKEIGNKQVDENEKLSFTASITDSQIIDEEYSLDKHPSGATINKDTGVFSWTPTDTQAGGYIFDIVVNAGPLEDRETITVTVIDKPVTTTPPVQTTPEPEPEPEPEPQPKELGLASFVDETKDPQSYVDRYNNEASYKKWFDDNFAEYDSIYQAVGLEEPLLIPASFVDETKDPQSYVDRYNNEASYKKWFDDNFAEYDSIYQAVGLEEPKVLAPFVDPNLDPQYYIDRYNKETTYKDWFDETYPDITIYEAVGLEEPETIEQEFGECGEGTDLVDGMCVIVDNSEGGGCLIATATYGSEMAPQVQLLREIRDNQLMNTESGISFMTGFNSLYYSFSPHIADMERESPIFKEIVKIGITPLLSTLSLMSYAESESEVLGYGIGVVLMNLGMYVAAPAIIIFKTKKYIKI</sequence>
<feature type="region of interest" description="Disordered" evidence="1">
    <location>
        <begin position="216"/>
        <end position="242"/>
    </location>
</feature>
<keyword evidence="4" id="KW-1185">Reference proteome</keyword>